<protein>
    <submittedName>
        <fullName evidence="4">N-acetyltransferase</fullName>
    </submittedName>
</protein>
<comment type="caution">
    <text evidence="4">The sequence shown here is derived from an EMBL/GenBank/DDBJ whole genome shotgun (WGS) entry which is preliminary data.</text>
</comment>
<dbReference type="Gene3D" id="3.40.630.30">
    <property type="match status" value="1"/>
</dbReference>
<dbReference type="InterPro" id="IPR000182">
    <property type="entry name" value="GNAT_dom"/>
</dbReference>
<dbReference type="CDD" id="cd04301">
    <property type="entry name" value="NAT_SF"/>
    <property type="match status" value="1"/>
</dbReference>
<gene>
    <name evidence="4" type="ORF">C5750_10870</name>
</gene>
<name>A0A2S9JIM3_9HYPH</name>
<organism evidence="4 5">
    <name type="scientific">Phyllobacterium myrsinacearum</name>
    <dbReference type="NCBI Taxonomy" id="28101"/>
    <lineage>
        <taxon>Bacteria</taxon>
        <taxon>Pseudomonadati</taxon>
        <taxon>Pseudomonadota</taxon>
        <taxon>Alphaproteobacteria</taxon>
        <taxon>Hyphomicrobiales</taxon>
        <taxon>Phyllobacteriaceae</taxon>
        <taxon>Phyllobacterium</taxon>
    </lineage>
</organism>
<keyword evidence="5" id="KW-1185">Reference proteome</keyword>
<dbReference type="EMBL" id="PVBT01000003">
    <property type="protein sequence ID" value="PRD52922.1"/>
    <property type="molecule type" value="Genomic_DNA"/>
</dbReference>
<evidence type="ECO:0000313" key="4">
    <source>
        <dbReference type="EMBL" id="PRD52922.1"/>
    </source>
</evidence>
<dbReference type="AlphaFoldDB" id="A0A2S9JIM3"/>
<feature type="domain" description="N-acetyltransferase" evidence="3">
    <location>
        <begin position="2"/>
        <end position="151"/>
    </location>
</feature>
<evidence type="ECO:0000256" key="2">
    <source>
        <dbReference type="ARBA" id="ARBA00023315"/>
    </source>
</evidence>
<proteinExistence type="predicted"/>
<evidence type="ECO:0000313" key="5">
    <source>
        <dbReference type="Proteomes" id="UP000238563"/>
    </source>
</evidence>
<dbReference type="SUPFAM" id="SSF55729">
    <property type="entry name" value="Acyl-CoA N-acyltransferases (Nat)"/>
    <property type="match status" value="1"/>
</dbReference>
<dbReference type="PANTHER" id="PTHR43877">
    <property type="entry name" value="AMINOALKYLPHOSPHONATE N-ACETYLTRANSFERASE-RELATED-RELATED"/>
    <property type="match status" value="1"/>
</dbReference>
<dbReference type="PROSITE" id="PS51186">
    <property type="entry name" value="GNAT"/>
    <property type="match status" value="1"/>
</dbReference>
<evidence type="ECO:0000256" key="1">
    <source>
        <dbReference type="ARBA" id="ARBA00022679"/>
    </source>
</evidence>
<keyword evidence="2" id="KW-0012">Acyltransferase</keyword>
<reference evidence="4 5" key="1">
    <citation type="submission" date="2018-02" db="EMBL/GenBank/DDBJ databases">
        <title>The draft genome of Phyllobacterium myrsinacearum DSM5892.</title>
        <authorList>
            <person name="Li L."/>
            <person name="Liu L."/>
            <person name="Zhang X."/>
            <person name="Wang T."/>
        </authorList>
    </citation>
    <scope>NUCLEOTIDE SEQUENCE [LARGE SCALE GENOMIC DNA]</scope>
    <source>
        <strain evidence="4 5">DSM 5892</strain>
    </source>
</reference>
<keyword evidence="1 4" id="KW-0808">Transferase</keyword>
<dbReference type="Proteomes" id="UP000238563">
    <property type="component" value="Unassembled WGS sequence"/>
</dbReference>
<dbReference type="GO" id="GO:0016747">
    <property type="term" value="F:acyltransferase activity, transferring groups other than amino-acyl groups"/>
    <property type="evidence" value="ECO:0007669"/>
    <property type="project" value="InterPro"/>
</dbReference>
<dbReference type="InterPro" id="IPR016181">
    <property type="entry name" value="Acyl_CoA_acyltransferase"/>
</dbReference>
<evidence type="ECO:0000259" key="3">
    <source>
        <dbReference type="PROSITE" id="PS51186"/>
    </source>
</evidence>
<dbReference type="InterPro" id="IPR050832">
    <property type="entry name" value="Bact_Acetyltransf"/>
</dbReference>
<accession>A0A2S9JIM3</accession>
<dbReference type="RefSeq" id="WP_105733936.1">
    <property type="nucleotide sequence ID" value="NZ_PVBT01000003.1"/>
</dbReference>
<dbReference type="Pfam" id="PF00583">
    <property type="entry name" value="Acetyltransf_1"/>
    <property type="match status" value="1"/>
</dbReference>
<sequence length="151" mass="16756">MITVEPLENRPELVPVCARWNFHEWGQEAGRTMQETVDAFMAFLAPDSRQKAFVALHAGIPSGLVLLIDNDLESHAHLAPWLASLYVAPPFRSKGIGKQLIAAAENAARNQGHPELYLYTDKPDYYRAAGWEHHEALAGENAGMAILNRVL</sequence>
<dbReference type="OrthoDB" id="9809751at2"/>